<proteinExistence type="predicted"/>
<comment type="caution">
    <text evidence="2">The sequence shown here is derived from an EMBL/GenBank/DDBJ whole genome shotgun (WGS) entry which is preliminary data.</text>
</comment>
<name>A0ABQ6I0C5_9MICO</name>
<feature type="compositionally biased region" description="Basic and acidic residues" evidence="1">
    <location>
        <begin position="1"/>
        <end position="27"/>
    </location>
</feature>
<organism evidence="2 3">
    <name type="scientific">Luteimicrobium album</name>
    <dbReference type="NCBI Taxonomy" id="1054550"/>
    <lineage>
        <taxon>Bacteria</taxon>
        <taxon>Bacillati</taxon>
        <taxon>Actinomycetota</taxon>
        <taxon>Actinomycetes</taxon>
        <taxon>Micrococcales</taxon>
        <taxon>Luteimicrobium</taxon>
    </lineage>
</organism>
<sequence length="247" mass="27060">MPGQERLEGAREVVGEQRGQGRAEGRAGRGGAFVRGRPRPGALLLVGADERTLVDRRVALDVLGDRARDLVDDPERVGRRGGAPAGIRRGVGVEEPGPDLVELFGEDRDEQRRGAGRVVVEGNPVDPGATRDLDHGEVADVVLRGEFEHGGAQRARVRTVRRSTTPPGELSPRGYAARRTLGNMCRLASERFVSYDETFVRGVDQLLRFLFVPTGTHSTTQEIPVPERLFTARRDVDYRHVASALCR</sequence>
<keyword evidence="3" id="KW-1185">Reference proteome</keyword>
<dbReference type="Proteomes" id="UP001157091">
    <property type="component" value="Unassembled WGS sequence"/>
</dbReference>
<evidence type="ECO:0000313" key="2">
    <source>
        <dbReference type="EMBL" id="GMA24141.1"/>
    </source>
</evidence>
<gene>
    <name evidence="2" type="ORF">GCM10025864_19000</name>
</gene>
<evidence type="ECO:0000256" key="1">
    <source>
        <dbReference type="SAM" id="MobiDB-lite"/>
    </source>
</evidence>
<feature type="region of interest" description="Disordered" evidence="1">
    <location>
        <begin position="1"/>
        <end position="38"/>
    </location>
</feature>
<reference evidence="3" key="1">
    <citation type="journal article" date="2019" name="Int. J. Syst. Evol. Microbiol.">
        <title>The Global Catalogue of Microorganisms (GCM) 10K type strain sequencing project: providing services to taxonomists for standard genome sequencing and annotation.</title>
        <authorList>
            <consortium name="The Broad Institute Genomics Platform"/>
            <consortium name="The Broad Institute Genome Sequencing Center for Infectious Disease"/>
            <person name="Wu L."/>
            <person name="Ma J."/>
        </authorList>
    </citation>
    <scope>NUCLEOTIDE SEQUENCE [LARGE SCALE GENOMIC DNA]</scope>
    <source>
        <strain evidence="3">NBRC 106348</strain>
    </source>
</reference>
<feature type="region of interest" description="Disordered" evidence="1">
    <location>
        <begin position="74"/>
        <end position="94"/>
    </location>
</feature>
<dbReference type="EMBL" id="BSUK01000001">
    <property type="protein sequence ID" value="GMA24141.1"/>
    <property type="molecule type" value="Genomic_DNA"/>
</dbReference>
<protein>
    <submittedName>
        <fullName evidence="2">Uncharacterized protein</fullName>
    </submittedName>
</protein>
<accession>A0ABQ6I0C5</accession>
<evidence type="ECO:0000313" key="3">
    <source>
        <dbReference type="Proteomes" id="UP001157091"/>
    </source>
</evidence>